<dbReference type="GO" id="GO:0005786">
    <property type="term" value="C:signal recognition particle, endoplasmic reticulum targeting"/>
    <property type="evidence" value="ECO:0007669"/>
    <property type="project" value="UniProtKB-UniRule"/>
</dbReference>
<dbReference type="GO" id="GO:0006614">
    <property type="term" value="P:SRP-dependent cotranslational protein targeting to membrane"/>
    <property type="evidence" value="ECO:0007669"/>
    <property type="project" value="UniProtKB-UniRule"/>
</dbReference>
<evidence type="ECO:0000256" key="6">
    <source>
        <dbReference type="ARBA" id="ARBA00023274"/>
    </source>
</evidence>
<dbReference type="GO" id="GO:0030942">
    <property type="term" value="F:endoplasmic reticulum signal peptide binding"/>
    <property type="evidence" value="ECO:0007669"/>
    <property type="project" value="UniProtKB-UniRule"/>
</dbReference>
<protein>
    <recommendedName>
        <fullName evidence="7">Signal recognition particle 14 kDa protein</fullName>
        <shortName evidence="7">SRP14</shortName>
    </recommendedName>
</protein>
<dbReference type="EMBL" id="UIVS01000003">
    <property type="protein sequence ID" value="SVP92814.1"/>
    <property type="molecule type" value="Genomic_DNA"/>
</dbReference>
<dbReference type="GO" id="GO:0008312">
    <property type="term" value="F:7S RNA binding"/>
    <property type="evidence" value="ECO:0007669"/>
    <property type="project" value="UniProtKB-UniRule"/>
</dbReference>
<evidence type="ECO:0000256" key="2">
    <source>
        <dbReference type="ARBA" id="ARBA00010349"/>
    </source>
</evidence>
<gene>
    <name evidence="8" type="ORF">TAV_000261200</name>
</gene>
<comment type="function">
    <text evidence="7">Component of the signal recognition particle (SRP) complex, a ribonucleoprotein complex that mediates the cotranslational targeting of secretory and membrane proteins to the endoplasmic reticulum (ER). SRP9 together with SRP14 and the Alu portion of the SRP RNA, constitutes the elongation arrest domain of SRP. The complex of SRP9 and SRP14 is required for SRP RNA binding.</text>
</comment>
<evidence type="ECO:0000313" key="8">
    <source>
        <dbReference type="EMBL" id="SVP92814.1"/>
    </source>
</evidence>
<evidence type="ECO:0000256" key="4">
    <source>
        <dbReference type="ARBA" id="ARBA00022884"/>
    </source>
</evidence>
<proteinExistence type="inferred from homology"/>
<reference evidence="8" key="1">
    <citation type="submission" date="2018-07" db="EMBL/GenBank/DDBJ databases">
        <authorList>
            <person name="Quirk P.G."/>
            <person name="Krulwich T.A."/>
        </authorList>
    </citation>
    <scope>NUCLEOTIDE SEQUENCE</scope>
    <source>
        <strain evidence="8">Anand</strain>
    </source>
</reference>
<keyword evidence="6 7" id="KW-0687">Ribonucleoprotein</keyword>
<evidence type="ECO:0000256" key="1">
    <source>
        <dbReference type="ARBA" id="ARBA00004496"/>
    </source>
</evidence>
<evidence type="ECO:0000256" key="3">
    <source>
        <dbReference type="ARBA" id="ARBA00022490"/>
    </source>
</evidence>
<dbReference type="AlphaFoldDB" id="A0A3B0MSF6"/>
<name>A0A3B0MSF6_THEAN</name>
<evidence type="ECO:0000256" key="7">
    <source>
        <dbReference type="RuleBase" id="RU368100"/>
    </source>
</evidence>
<keyword evidence="5 7" id="KW-0733">Signal recognition particle</keyword>
<keyword evidence="4 7" id="KW-0694">RNA-binding</keyword>
<accession>A0A3B0MSF6</accession>
<sequence>MVLLDCEEFLMELTKMIQEDSTNKSKSLWITYKRYIPNTRTWKHKKDIETIIEEDPVCLIRAKIGKKKISTHVPNSICENFSAAINHISDSMITHQIS</sequence>
<keyword evidence="3 7" id="KW-0963">Cytoplasm</keyword>
<comment type="similarity">
    <text evidence="2 7">Belongs to the SRP14 family.</text>
</comment>
<comment type="subcellular location">
    <subcellularLocation>
        <location evidence="1 7">Cytoplasm</location>
    </subcellularLocation>
</comment>
<dbReference type="InterPro" id="IPR009018">
    <property type="entry name" value="Signal_recog_particle_SRP9/14"/>
</dbReference>
<dbReference type="Gene3D" id="3.30.720.10">
    <property type="entry name" value="Signal recognition particle alu RNA binding heterodimer, srp9/1"/>
    <property type="match status" value="1"/>
</dbReference>
<comment type="subunit">
    <text evidence="7">Heterodimer with SRP9; binds RNA as heterodimer. Component of a signal recognition particle (SRP) complex that consists of a 7SL RNA molecule of 300 nucleotides and six protein subunits: SRP72, SRP68, SRP54, SRP19, SRP14 and SRP9.</text>
</comment>
<dbReference type="Pfam" id="PF02290">
    <property type="entry name" value="SRP14"/>
    <property type="match status" value="1"/>
</dbReference>
<organism evidence="8">
    <name type="scientific">Theileria annulata</name>
    <dbReference type="NCBI Taxonomy" id="5874"/>
    <lineage>
        <taxon>Eukaryota</taxon>
        <taxon>Sar</taxon>
        <taxon>Alveolata</taxon>
        <taxon>Apicomplexa</taxon>
        <taxon>Aconoidasida</taxon>
        <taxon>Piroplasmida</taxon>
        <taxon>Theileriidae</taxon>
        <taxon>Theileria</taxon>
    </lineage>
</organism>
<dbReference type="PANTHER" id="PTHR12013">
    <property type="entry name" value="SIGNAL RECOGNITION PARTICLE 14 KD PROTEIN"/>
    <property type="match status" value="1"/>
</dbReference>
<dbReference type="InterPro" id="IPR003210">
    <property type="entry name" value="Signal_recog_particle_SRP14"/>
</dbReference>
<evidence type="ECO:0000256" key="5">
    <source>
        <dbReference type="ARBA" id="ARBA00023135"/>
    </source>
</evidence>
<dbReference type="SUPFAM" id="SSF54762">
    <property type="entry name" value="Signal recognition particle alu RNA binding heterodimer, SRP9/14"/>
    <property type="match status" value="1"/>
</dbReference>